<organism evidence="4 5">
    <name type="scientific">Billgrantia campisalis</name>
    <dbReference type="NCBI Taxonomy" id="74661"/>
    <lineage>
        <taxon>Bacteria</taxon>
        <taxon>Pseudomonadati</taxon>
        <taxon>Pseudomonadota</taxon>
        <taxon>Gammaproteobacteria</taxon>
        <taxon>Oceanospirillales</taxon>
        <taxon>Halomonadaceae</taxon>
        <taxon>Billgrantia</taxon>
    </lineage>
</organism>
<evidence type="ECO:0000313" key="4">
    <source>
        <dbReference type="EMBL" id="MCG6658892.1"/>
    </source>
</evidence>
<accession>A0ABS9PAV2</accession>
<proteinExistence type="inferred from homology"/>
<dbReference type="EMBL" id="JABFUC010000011">
    <property type="protein sequence ID" value="MCG6658892.1"/>
    <property type="molecule type" value="Genomic_DNA"/>
</dbReference>
<dbReference type="Gene3D" id="2.60.40.790">
    <property type="match status" value="1"/>
</dbReference>
<name>A0ABS9PAV2_9GAMM</name>
<dbReference type="InterPro" id="IPR002068">
    <property type="entry name" value="A-crystallin/Hsp20_dom"/>
</dbReference>
<reference evidence="4 5" key="1">
    <citation type="submission" date="2020-05" db="EMBL/GenBank/DDBJ databases">
        <title>Comparative genomic analysis of denitrifying bacteria from Halomonas genus.</title>
        <authorList>
            <person name="Wang L."/>
            <person name="Shao Z."/>
        </authorList>
    </citation>
    <scope>NUCLEOTIDE SEQUENCE [LARGE SCALE GENOMIC DNA]</scope>
    <source>
        <strain evidence="4 5">A4</strain>
    </source>
</reference>
<dbReference type="Proteomes" id="UP000814385">
    <property type="component" value="Unassembled WGS sequence"/>
</dbReference>
<evidence type="ECO:0000256" key="2">
    <source>
        <dbReference type="RuleBase" id="RU003616"/>
    </source>
</evidence>
<dbReference type="InterPro" id="IPR008978">
    <property type="entry name" value="HSP20-like_chaperone"/>
</dbReference>
<comment type="similarity">
    <text evidence="1 2">Belongs to the small heat shock protein (HSP20) family.</text>
</comment>
<dbReference type="InterPro" id="IPR031107">
    <property type="entry name" value="Small_HSP"/>
</dbReference>
<evidence type="ECO:0000259" key="3">
    <source>
        <dbReference type="PROSITE" id="PS01031"/>
    </source>
</evidence>
<feature type="domain" description="SHSP" evidence="3">
    <location>
        <begin position="37"/>
        <end position="154"/>
    </location>
</feature>
<sequence length="154" mass="17506">MFEDLRRFDTGPFQGLDWVRQLMDGFFPESGIADIRSVPRGSYPMINVGHTDDGVYVYVFAAGLSAADLEVSLQDNVLTLRGKRETVAPEQKEGEAKRPYFRRERFSGEFARSIALPDGLNADLSEARFRNGVFEIHLPKREELKPRRIEIKAA</sequence>
<dbReference type="CDD" id="cd06464">
    <property type="entry name" value="ACD_sHsps-like"/>
    <property type="match status" value="1"/>
</dbReference>
<dbReference type="RefSeq" id="WP_238978038.1">
    <property type="nucleotide sequence ID" value="NZ_JABFUC010000011.1"/>
</dbReference>
<evidence type="ECO:0000313" key="5">
    <source>
        <dbReference type="Proteomes" id="UP000814385"/>
    </source>
</evidence>
<gene>
    <name evidence="4" type="ORF">HOP52_14120</name>
</gene>
<protein>
    <submittedName>
        <fullName evidence="4">Hsp20/alpha crystallin family protein</fullName>
    </submittedName>
</protein>
<dbReference type="PANTHER" id="PTHR11527">
    <property type="entry name" value="HEAT-SHOCK PROTEIN 20 FAMILY MEMBER"/>
    <property type="match status" value="1"/>
</dbReference>
<evidence type="ECO:0000256" key="1">
    <source>
        <dbReference type="PROSITE-ProRule" id="PRU00285"/>
    </source>
</evidence>
<comment type="caution">
    <text evidence="4">The sequence shown here is derived from an EMBL/GenBank/DDBJ whole genome shotgun (WGS) entry which is preliminary data.</text>
</comment>
<keyword evidence="5" id="KW-1185">Reference proteome</keyword>
<dbReference type="PROSITE" id="PS01031">
    <property type="entry name" value="SHSP"/>
    <property type="match status" value="1"/>
</dbReference>
<dbReference type="Pfam" id="PF00011">
    <property type="entry name" value="HSP20"/>
    <property type="match status" value="1"/>
</dbReference>
<dbReference type="SUPFAM" id="SSF49764">
    <property type="entry name" value="HSP20-like chaperones"/>
    <property type="match status" value="1"/>
</dbReference>